<dbReference type="Proteomes" id="UP000055024">
    <property type="component" value="Unassembled WGS sequence"/>
</dbReference>
<name>A0A0V1GNE2_9BILA</name>
<keyword evidence="2" id="KW-1185">Reference proteome</keyword>
<dbReference type="EMBL" id="JYDP01000689">
    <property type="protein sequence ID" value="KRY99802.1"/>
    <property type="molecule type" value="Genomic_DNA"/>
</dbReference>
<evidence type="ECO:0000313" key="1">
    <source>
        <dbReference type="EMBL" id="KRY99802.1"/>
    </source>
</evidence>
<organism evidence="1 2">
    <name type="scientific">Trichinella zimbabwensis</name>
    <dbReference type="NCBI Taxonomy" id="268475"/>
    <lineage>
        <taxon>Eukaryota</taxon>
        <taxon>Metazoa</taxon>
        <taxon>Ecdysozoa</taxon>
        <taxon>Nematoda</taxon>
        <taxon>Enoplea</taxon>
        <taxon>Dorylaimia</taxon>
        <taxon>Trichinellida</taxon>
        <taxon>Trichinellidae</taxon>
        <taxon>Trichinella</taxon>
    </lineage>
</organism>
<protein>
    <submittedName>
        <fullName evidence="1">Uncharacterized protein</fullName>
    </submittedName>
</protein>
<gene>
    <name evidence="1" type="ORF">T11_12520</name>
</gene>
<proteinExistence type="predicted"/>
<comment type="caution">
    <text evidence="1">The sequence shown here is derived from an EMBL/GenBank/DDBJ whole genome shotgun (WGS) entry which is preliminary data.</text>
</comment>
<sequence>MADEISNIQRKNTFVQKIGINHINLENMMNVVGIISDIALYPLSVYTNHNINLQWNTSSWPSTLPIVKEYF</sequence>
<reference evidence="1 2" key="1">
    <citation type="submission" date="2015-01" db="EMBL/GenBank/DDBJ databases">
        <title>Evolution of Trichinella species and genotypes.</title>
        <authorList>
            <person name="Korhonen P.K."/>
            <person name="Edoardo P."/>
            <person name="Giuseppe L.R."/>
            <person name="Gasser R.B."/>
        </authorList>
    </citation>
    <scope>NUCLEOTIDE SEQUENCE [LARGE SCALE GENOMIC DNA]</scope>
    <source>
        <strain evidence="1">ISS1029</strain>
    </source>
</reference>
<evidence type="ECO:0000313" key="2">
    <source>
        <dbReference type="Proteomes" id="UP000055024"/>
    </source>
</evidence>
<dbReference type="AlphaFoldDB" id="A0A0V1GNE2"/>
<accession>A0A0V1GNE2</accession>